<dbReference type="AlphaFoldDB" id="A0AAE3UBH1"/>
<accession>A0AAE3UBH1</accession>
<evidence type="ECO:0000256" key="1">
    <source>
        <dbReference type="ARBA" id="ARBA00004370"/>
    </source>
</evidence>
<evidence type="ECO:0000313" key="5">
    <source>
        <dbReference type="Proteomes" id="UP001241110"/>
    </source>
</evidence>
<sequence length="462" mass="51937">MPKIIFAISMALGMLCRVFSQTIPQKLDNLLNAYAQLNQFNGTVLIAKNGKILLEKGYGFQDIQAKTPCTTKTIYQIASVTKTFTSALVLKLAEQQKLSLSDKLTRYYLNLPHGDSITIEHLLTHTSGIPSISLDTTEINKENNKLANESIMIKALMKGPALEFAPGSNWNYSNLGYALLGYIIQKVTGLSYYDALRHYIFQPLQMTHSGFDFIHLADSHKATGYYTYPMGSKTEVATILDSAGPFAAGAIYSTVGDLYKWHKGLQDNQVISKTSQEKAYTVYKNRYGYGWVVDSLFHTRVVSHGGDIWGFKTNFIRVPSDDICIVLLSNIEDNERLTTITNKILSILYQWPYSLPSPSKPAIQLSVESLRQYTGMYKVDPKYSNAMSPEVLEIKLEGTKLIAQASRHSRKGPQFEITPLTEKYLVLKEIGAELEVVRDKKGKVYKIFSDQFGLKIPYRKVP</sequence>
<dbReference type="EC" id="3.1.1.103" evidence="4"/>
<dbReference type="Proteomes" id="UP001241110">
    <property type="component" value="Unassembled WGS sequence"/>
</dbReference>
<dbReference type="InterPro" id="IPR012338">
    <property type="entry name" value="Beta-lactam/transpept-like"/>
</dbReference>
<protein>
    <submittedName>
        <fullName evidence="4">Serine hydrolase domain-containing protein</fullName>
        <ecNumber evidence="4">3.1.1.103</ecNumber>
    </submittedName>
</protein>
<dbReference type="PANTHER" id="PTHR46825">
    <property type="entry name" value="D-ALANYL-D-ALANINE-CARBOXYPEPTIDASE/ENDOPEPTIDASE AMPH"/>
    <property type="match status" value="1"/>
</dbReference>
<evidence type="ECO:0000313" key="4">
    <source>
        <dbReference type="EMBL" id="MDJ1484383.1"/>
    </source>
</evidence>
<comment type="subcellular location">
    <subcellularLocation>
        <location evidence="1">Membrane</location>
    </subcellularLocation>
</comment>
<keyword evidence="4" id="KW-0378">Hydrolase</keyword>
<name>A0AAE3UBH1_9BACT</name>
<keyword evidence="2" id="KW-0472">Membrane</keyword>
<feature type="domain" description="Beta-lactamase-related" evidence="3">
    <location>
        <begin position="40"/>
        <end position="335"/>
    </location>
</feature>
<comment type="caution">
    <text evidence="4">The sequence shown here is derived from an EMBL/GenBank/DDBJ whole genome shotgun (WGS) entry which is preliminary data.</text>
</comment>
<dbReference type="InterPro" id="IPR050491">
    <property type="entry name" value="AmpC-like"/>
</dbReference>
<dbReference type="EMBL" id="JASJOS010000014">
    <property type="protein sequence ID" value="MDJ1484383.1"/>
    <property type="molecule type" value="Genomic_DNA"/>
</dbReference>
<evidence type="ECO:0000259" key="3">
    <source>
        <dbReference type="Pfam" id="PF00144"/>
    </source>
</evidence>
<dbReference type="PANTHER" id="PTHR46825:SF11">
    <property type="entry name" value="PENICILLIN-BINDING PROTEIN 4"/>
    <property type="match status" value="1"/>
</dbReference>
<gene>
    <name evidence="4" type="ORF">QNI16_28050</name>
</gene>
<dbReference type="InterPro" id="IPR001466">
    <property type="entry name" value="Beta-lactam-related"/>
</dbReference>
<dbReference type="Pfam" id="PF00144">
    <property type="entry name" value="Beta-lactamase"/>
    <property type="match status" value="1"/>
</dbReference>
<dbReference type="SUPFAM" id="SSF56601">
    <property type="entry name" value="beta-lactamase/transpeptidase-like"/>
    <property type="match status" value="1"/>
</dbReference>
<dbReference type="RefSeq" id="WP_313985601.1">
    <property type="nucleotide sequence ID" value="NZ_JASJOS010000014.1"/>
</dbReference>
<dbReference type="GO" id="GO:0016020">
    <property type="term" value="C:membrane"/>
    <property type="evidence" value="ECO:0007669"/>
    <property type="project" value="UniProtKB-SubCell"/>
</dbReference>
<reference evidence="4" key="1">
    <citation type="submission" date="2023-05" db="EMBL/GenBank/DDBJ databases">
        <authorList>
            <person name="Zhang X."/>
        </authorList>
    </citation>
    <scope>NUCLEOTIDE SEQUENCE</scope>
    <source>
        <strain evidence="4">YF14B1</strain>
    </source>
</reference>
<dbReference type="GO" id="GO:0016787">
    <property type="term" value="F:hydrolase activity"/>
    <property type="evidence" value="ECO:0007669"/>
    <property type="project" value="UniProtKB-KW"/>
</dbReference>
<organism evidence="4 5">
    <name type="scientific">Xanthocytophaga flava</name>
    <dbReference type="NCBI Taxonomy" id="3048013"/>
    <lineage>
        <taxon>Bacteria</taxon>
        <taxon>Pseudomonadati</taxon>
        <taxon>Bacteroidota</taxon>
        <taxon>Cytophagia</taxon>
        <taxon>Cytophagales</taxon>
        <taxon>Rhodocytophagaceae</taxon>
        <taxon>Xanthocytophaga</taxon>
    </lineage>
</organism>
<dbReference type="Gene3D" id="3.40.710.10">
    <property type="entry name" value="DD-peptidase/beta-lactamase superfamily"/>
    <property type="match status" value="1"/>
</dbReference>
<proteinExistence type="predicted"/>
<evidence type="ECO:0000256" key="2">
    <source>
        <dbReference type="ARBA" id="ARBA00023136"/>
    </source>
</evidence>